<dbReference type="SUPFAM" id="SSF53720">
    <property type="entry name" value="ALDH-like"/>
    <property type="match status" value="1"/>
</dbReference>
<evidence type="ECO:0000256" key="3">
    <source>
        <dbReference type="ARBA" id="ARBA00023027"/>
    </source>
</evidence>
<evidence type="ECO:0000313" key="9">
    <source>
        <dbReference type="EMBL" id="OEE30677.1"/>
    </source>
</evidence>
<dbReference type="Proteomes" id="UP000094741">
    <property type="component" value="Unassembled WGS sequence"/>
</dbReference>
<feature type="domain" description="Aldehyde dehydrogenase" evidence="8">
    <location>
        <begin position="16"/>
        <end position="444"/>
    </location>
</feature>
<gene>
    <name evidence="9" type="ORF">A1QO_15205</name>
</gene>
<dbReference type="PIRSF" id="PIRSF036492">
    <property type="entry name" value="ALDH"/>
    <property type="match status" value="1"/>
</dbReference>
<feature type="active site" evidence="5 6">
    <location>
        <position position="222"/>
    </location>
</feature>
<evidence type="ECO:0000256" key="1">
    <source>
        <dbReference type="ARBA" id="ARBA00009986"/>
    </source>
</evidence>
<evidence type="ECO:0000256" key="4">
    <source>
        <dbReference type="PIRNR" id="PIRNR036492"/>
    </source>
</evidence>
<dbReference type="PANTHER" id="PTHR43570">
    <property type="entry name" value="ALDEHYDE DEHYDROGENASE"/>
    <property type="match status" value="1"/>
</dbReference>
<dbReference type="STRING" id="1187848.A1QO_15205"/>
<name>A0A1E5B9U0_9VIBR</name>
<evidence type="ECO:0000256" key="7">
    <source>
        <dbReference type="RuleBase" id="RU003345"/>
    </source>
</evidence>
<sequence length="474" mass="52380">MELVCGNQDQLESEQALVATFELAQKAYHQSPYSSYEERVGLLAKLKLELLATQAELVEALNQDYGYRTEFDSTICDVMPTVGHINYTLKKLKKWMKPSHRSAGLLLAPSKAQVQFQPVGVVGVMVPWNFPIFLSLAPIVTAIAAGNRVMVKLSEATPHTNEVLNRVFACLSDHIYSIEGGVSIAAQFSSLAFDHLVFTGSTAVGRKVAQSAAKNLTPVTLELGGKSPVIVGKDAGLQKAIDAIMLGKSINSGQICVAPDYVFVPKDKVSEFGALYLKRFEDLFPVKKGQRHLTSIINQAQYSRLQNYIDDAKEKGANIETIDCAQLVERQMLPHILTNVTEDMLVMQEEIFGPLLPVIGYDSMDEVIERINQRPRPLALYIMSNDRALQAHVLQNTHSGGVCINDTLLHVALDDAPFGGSGESGIGRYHGIEGFKALSNLKTVLVTPTWLPRSRMMLRWRNVTQKVISRLFIR</sequence>
<dbReference type="GO" id="GO:0006081">
    <property type="term" value="P:aldehyde metabolic process"/>
    <property type="evidence" value="ECO:0007669"/>
    <property type="project" value="InterPro"/>
</dbReference>
<dbReference type="PROSITE" id="PS00687">
    <property type="entry name" value="ALDEHYDE_DEHYDR_GLU"/>
    <property type="match status" value="1"/>
</dbReference>
<dbReference type="InterPro" id="IPR012394">
    <property type="entry name" value="Aldehyde_DH_NAD(P)"/>
</dbReference>
<evidence type="ECO:0000259" key="8">
    <source>
        <dbReference type="Pfam" id="PF00171"/>
    </source>
</evidence>
<dbReference type="Pfam" id="PF00171">
    <property type="entry name" value="Aldedh"/>
    <property type="match status" value="1"/>
</dbReference>
<dbReference type="eggNOG" id="COG1012">
    <property type="taxonomic scope" value="Bacteria"/>
</dbReference>
<dbReference type="InterPro" id="IPR016161">
    <property type="entry name" value="Ald_DH/histidinol_DH"/>
</dbReference>
<evidence type="ECO:0000256" key="6">
    <source>
        <dbReference type="PROSITE-ProRule" id="PRU10007"/>
    </source>
</evidence>
<evidence type="ECO:0000313" key="10">
    <source>
        <dbReference type="Proteomes" id="UP000094741"/>
    </source>
</evidence>
<organism evidence="9 10">
    <name type="scientific">Vibrio genomosp. F10 str. ZF-129</name>
    <dbReference type="NCBI Taxonomy" id="1187848"/>
    <lineage>
        <taxon>Bacteria</taxon>
        <taxon>Pseudomonadati</taxon>
        <taxon>Pseudomonadota</taxon>
        <taxon>Gammaproteobacteria</taxon>
        <taxon>Vibrionales</taxon>
        <taxon>Vibrionaceae</taxon>
        <taxon>Vibrio</taxon>
    </lineage>
</organism>
<comment type="caution">
    <text evidence="9">The sequence shown here is derived from an EMBL/GenBank/DDBJ whole genome shotgun (WGS) entry which is preliminary data.</text>
</comment>
<feature type="active site" evidence="5">
    <location>
        <position position="256"/>
    </location>
</feature>
<evidence type="ECO:0000256" key="2">
    <source>
        <dbReference type="ARBA" id="ARBA00023002"/>
    </source>
</evidence>
<dbReference type="EMBL" id="AJYQ02000137">
    <property type="protein sequence ID" value="OEE30677.1"/>
    <property type="molecule type" value="Genomic_DNA"/>
</dbReference>
<dbReference type="Gene3D" id="3.40.309.10">
    <property type="entry name" value="Aldehyde Dehydrogenase, Chain A, domain 2"/>
    <property type="match status" value="1"/>
</dbReference>
<dbReference type="AlphaFoldDB" id="A0A1E5B9U0"/>
<dbReference type="InterPro" id="IPR016162">
    <property type="entry name" value="Ald_DH_N"/>
</dbReference>
<protein>
    <recommendedName>
        <fullName evidence="4">Aldehyde dehydrogenase</fullName>
    </recommendedName>
</protein>
<dbReference type="PANTHER" id="PTHR43570:SF20">
    <property type="entry name" value="ALDEHYDE DEHYDROGENASE ALDX-RELATED"/>
    <property type="match status" value="1"/>
</dbReference>
<comment type="similarity">
    <text evidence="1 4 7">Belongs to the aldehyde dehydrogenase family.</text>
</comment>
<dbReference type="GO" id="GO:0004029">
    <property type="term" value="F:aldehyde dehydrogenase (NAD+) activity"/>
    <property type="evidence" value="ECO:0007669"/>
    <property type="project" value="TreeGrafter"/>
</dbReference>
<dbReference type="RefSeq" id="WP_017039849.1">
    <property type="nucleotide sequence ID" value="NZ_AJYQ02000137.1"/>
</dbReference>
<reference evidence="9 10" key="1">
    <citation type="journal article" date="2012" name="Science">
        <title>Ecological populations of bacteria act as socially cohesive units of antibiotic production and resistance.</title>
        <authorList>
            <person name="Cordero O.X."/>
            <person name="Wildschutte H."/>
            <person name="Kirkup B."/>
            <person name="Proehl S."/>
            <person name="Ngo L."/>
            <person name="Hussain F."/>
            <person name="Le Roux F."/>
            <person name="Mincer T."/>
            <person name="Polz M.F."/>
        </authorList>
    </citation>
    <scope>NUCLEOTIDE SEQUENCE [LARGE SCALE GENOMIC DNA]</scope>
    <source>
        <strain evidence="9 10">ZF-129</strain>
    </source>
</reference>
<accession>A0A1E5B9U0</accession>
<dbReference type="Gene3D" id="3.40.605.10">
    <property type="entry name" value="Aldehyde Dehydrogenase, Chain A, domain 1"/>
    <property type="match status" value="1"/>
</dbReference>
<dbReference type="CDD" id="cd07133">
    <property type="entry name" value="ALDH_CALDH_CalB"/>
    <property type="match status" value="1"/>
</dbReference>
<dbReference type="GO" id="GO:0005737">
    <property type="term" value="C:cytoplasm"/>
    <property type="evidence" value="ECO:0007669"/>
    <property type="project" value="TreeGrafter"/>
</dbReference>
<proteinExistence type="inferred from homology"/>
<dbReference type="InterPro" id="IPR029510">
    <property type="entry name" value="Ald_DH_CS_GLU"/>
</dbReference>
<keyword evidence="2 4" id="KW-0560">Oxidoreductase</keyword>
<keyword evidence="3" id="KW-0520">NAD</keyword>
<dbReference type="InterPro" id="IPR015590">
    <property type="entry name" value="Aldehyde_DH_dom"/>
</dbReference>
<dbReference type="OrthoDB" id="9812625at2"/>
<evidence type="ECO:0000256" key="5">
    <source>
        <dbReference type="PIRSR" id="PIRSR036492-1"/>
    </source>
</evidence>
<dbReference type="InterPro" id="IPR016163">
    <property type="entry name" value="Ald_DH_C"/>
</dbReference>